<evidence type="ECO:0000313" key="2">
    <source>
        <dbReference type="Proteomes" id="UP000823891"/>
    </source>
</evidence>
<dbReference type="InterPro" id="IPR025466">
    <property type="entry name" value="DUF4317"/>
</dbReference>
<organism evidence="1 2">
    <name type="scientific">Candidatus Eisenbergiella merdavium</name>
    <dbReference type="NCBI Taxonomy" id="2838551"/>
    <lineage>
        <taxon>Bacteria</taxon>
        <taxon>Bacillati</taxon>
        <taxon>Bacillota</taxon>
        <taxon>Clostridia</taxon>
        <taxon>Lachnospirales</taxon>
        <taxon>Lachnospiraceae</taxon>
        <taxon>Eisenbergiella</taxon>
    </lineage>
</organism>
<evidence type="ECO:0000313" key="1">
    <source>
        <dbReference type="EMBL" id="HJC24860.1"/>
    </source>
</evidence>
<dbReference type="AlphaFoldDB" id="A0A9D2NHL8"/>
<sequence>MINREDMLELTRRMTPARSSVGQIAGAYLDEEGYVDGTFNKNFLRLSASERSKNLGLAKEILISRTNDQLKEYRIPEGAGRPGGVWQLLDGILESGLKNDALLDIFYELLGERHNPGYPYACFFFHGRYDVPVKGTDGEWLEGSEEVYEYMICMLSPLSGEYEPGSPEFGFLYPAFKNRWGDREYVNLFESRPEREHRELRNWLLNRG</sequence>
<reference evidence="1" key="2">
    <citation type="submission" date="2021-04" db="EMBL/GenBank/DDBJ databases">
        <authorList>
            <person name="Gilroy R."/>
        </authorList>
    </citation>
    <scope>NUCLEOTIDE SEQUENCE</scope>
    <source>
        <strain evidence="1">USAMLcec2-132</strain>
    </source>
</reference>
<accession>A0A9D2NHL8</accession>
<dbReference type="Proteomes" id="UP000823891">
    <property type="component" value="Unassembled WGS sequence"/>
</dbReference>
<proteinExistence type="predicted"/>
<protein>
    <submittedName>
        <fullName evidence="1">DUF4317 domain-containing protein</fullName>
    </submittedName>
</protein>
<comment type="caution">
    <text evidence="1">The sequence shown here is derived from an EMBL/GenBank/DDBJ whole genome shotgun (WGS) entry which is preliminary data.</text>
</comment>
<dbReference type="Pfam" id="PF14199">
    <property type="entry name" value="DUF4317"/>
    <property type="match status" value="1"/>
</dbReference>
<reference evidence="1" key="1">
    <citation type="journal article" date="2021" name="PeerJ">
        <title>Extensive microbial diversity within the chicken gut microbiome revealed by metagenomics and culture.</title>
        <authorList>
            <person name="Gilroy R."/>
            <person name="Ravi A."/>
            <person name="Getino M."/>
            <person name="Pursley I."/>
            <person name="Horton D.L."/>
            <person name="Alikhan N.F."/>
            <person name="Baker D."/>
            <person name="Gharbi K."/>
            <person name="Hall N."/>
            <person name="Watson M."/>
            <person name="Adriaenssens E.M."/>
            <person name="Foster-Nyarko E."/>
            <person name="Jarju S."/>
            <person name="Secka A."/>
            <person name="Antonio M."/>
            <person name="Oren A."/>
            <person name="Chaudhuri R.R."/>
            <person name="La Ragione R."/>
            <person name="Hildebrand F."/>
            <person name="Pallen M.J."/>
        </authorList>
    </citation>
    <scope>NUCLEOTIDE SEQUENCE</scope>
    <source>
        <strain evidence="1">USAMLcec2-132</strain>
    </source>
</reference>
<name>A0A9D2NHL8_9FIRM</name>
<gene>
    <name evidence="1" type="ORF">H9761_14345</name>
</gene>
<dbReference type="EMBL" id="DWWS01000050">
    <property type="protein sequence ID" value="HJC24860.1"/>
    <property type="molecule type" value="Genomic_DNA"/>
</dbReference>